<gene>
    <name evidence="1" type="ORF">CPELLU_LOCUS6444</name>
</gene>
<name>A0A9N9C633_9GLOM</name>
<evidence type="ECO:0000313" key="1">
    <source>
        <dbReference type="EMBL" id="CAG8589014.1"/>
    </source>
</evidence>
<dbReference type="Proteomes" id="UP000789759">
    <property type="component" value="Unassembled WGS sequence"/>
</dbReference>
<sequence length="81" mass="9271">ASDIGACLYKIQNDNIRPRNFLDTDSEDGIEAILLDCESHLLHEFIDNNEPLYPIIDFDLPIEMLNAINSKVSYKEVYKAI</sequence>
<proteinExistence type="predicted"/>
<organism evidence="1 2">
    <name type="scientific">Cetraspora pellucida</name>
    <dbReference type="NCBI Taxonomy" id="1433469"/>
    <lineage>
        <taxon>Eukaryota</taxon>
        <taxon>Fungi</taxon>
        <taxon>Fungi incertae sedis</taxon>
        <taxon>Mucoromycota</taxon>
        <taxon>Glomeromycotina</taxon>
        <taxon>Glomeromycetes</taxon>
        <taxon>Diversisporales</taxon>
        <taxon>Gigasporaceae</taxon>
        <taxon>Cetraspora</taxon>
    </lineage>
</organism>
<accession>A0A9N9C633</accession>
<keyword evidence="2" id="KW-1185">Reference proteome</keyword>
<protein>
    <submittedName>
        <fullName evidence="1">13894_t:CDS:1</fullName>
    </submittedName>
</protein>
<feature type="non-terminal residue" evidence="1">
    <location>
        <position position="1"/>
    </location>
</feature>
<comment type="caution">
    <text evidence="1">The sequence shown here is derived from an EMBL/GenBank/DDBJ whole genome shotgun (WGS) entry which is preliminary data.</text>
</comment>
<dbReference type="OrthoDB" id="2399448at2759"/>
<reference evidence="1" key="1">
    <citation type="submission" date="2021-06" db="EMBL/GenBank/DDBJ databases">
        <authorList>
            <person name="Kallberg Y."/>
            <person name="Tangrot J."/>
            <person name="Rosling A."/>
        </authorList>
    </citation>
    <scope>NUCLEOTIDE SEQUENCE</scope>
    <source>
        <strain evidence="1">FL966</strain>
    </source>
</reference>
<dbReference type="EMBL" id="CAJVQA010004000">
    <property type="protein sequence ID" value="CAG8589014.1"/>
    <property type="molecule type" value="Genomic_DNA"/>
</dbReference>
<dbReference type="AlphaFoldDB" id="A0A9N9C633"/>
<evidence type="ECO:0000313" key="2">
    <source>
        <dbReference type="Proteomes" id="UP000789759"/>
    </source>
</evidence>